<keyword evidence="25" id="KW-1185">Reference proteome</keyword>
<feature type="domain" description="Neurotransmitter-gated ion-channel ligand-binding" evidence="22">
    <location>
        <begin position="488"/>
        <end position="682"/>
    </location>
</feature>
<organism evidence="24 25">
    <name type="scientific">Takifugu flavidus</name>
    <name type="common">sansaifugu</name>
    <dbReference type="NCBI Taxonomy" id="433684"/>
    <lineage>
        <taxon>Eukaryota</taxon>
        <taxon>Metazoa</taxon>
        <taxon>Chordata</taxon>
        <taxon>Craniata</taxon>
        <taxon>Vertebrata</taxon>
        <taxon>Euteleostomi</taxon>
        <taxon>Actinopterygii</taxon>
        <taxon>Neopterygii</taxon>
        <taxon>Teleostei</taxon>
        <taxon>Neoteleostei</taxon>
        <taxon>Acanthomorphata</taxon>
        <taxon>Eupercaria</taxon>
        <taxon>Tetraodontiformes</taxon>
        <taxon>Tetradontoidea</taxon>
        <taxon>Tetraodontidae</taxon>
        <taxon>Takifugu</taxon>
    </lineage>
</organism>
<feature type="transmembrane region" description="Helical" evidence="20">
    <location>
        <begin position="305"/>
        <end position="328"/>
    </location>
</feature>
<gene>
    <name evidence="24" type="ORF">D4764_07G0007160</name>
</gene>
<evidence type="ECO:0000259" key="22">
    <source>
        <dbReference type="Pfam" id="PF02931"/>
    </source>
</evidence>
<keyword evidence="8 20" id="KW-0472">Membrane</keyword>
<feature type="domain" description="Neurotransmitter-gated ion-channel ligand-binding" evidence="22">
    <location>
        <begin position="45"/>
        <end position="240"/>
    </location>
</feature>
<dbReference type="Proteomes" id="UP000324091">
    <property type="component" value="Chromosome 7"/>
</dbReference>
<accession>A0A5C6MX39</accession>
<evidence type="ECO:0000256" key="4">
    <source>
        <dbReference type="ARBA" id="ARBA00022729"/>
    </source>
</evidence>
<feature type="domain" description="Neurotransmitter-gated ion-channel transmembrane" evidence="23">
    <location>
        <begin position="689"/>
        <end position="908"/>
    </location>
</feature>
<feature type="compositionally biased region" description="Polar residues" evidence="21">
    <location>
        <begin position="381"/>
        <end position="392"/>
    </location>
</feature>
<dbReference type="CDD" id="cd19063">
    <property type="entry name" value="LGIC_TM_5-HT3"/>
    <property type="match status" value="2"/>
</dbReference>
<keyword evidence="7 20" id="KW-0406">Ion transport</keyword>
<evidence type="ECO:0000256" key="5">
    <source>
        <dbReference type="ARBA" id="ARBA00022989"/>
    </source>
</evidence>
<comment type="catalytic activity">
    <reaction evidence="16">
        <text>K(+)(in) = K(+)(out)</text>
        <dbReference type="Rhea" id="RHEA:29463"/>
        <dbReference type="ChEBI" id="CHEBI:29103"/>
    </reaction>
</comment>
<evidence type="ECO:0000256" key="3">
    <source>
        <dbReference type="ARBA" id="ARBA00022692"/>
    </source>
</evidence>
<evidence type="ECO:0000256" key="21">
    <source>
        <dbReference type="SAM" id="MobiDB-lite"/>
    </source>
</evidence>
<dbReference type="FunFam" id="2.70.170.10:FF:000017">
    <property type="entry name" value="5-hydroxytryptamine receptor 3A"/>
    <property type="match status" value="2"/>
</dbReference>
<keyword evidence="3 20" id="KW-0812">Transmembrane</keyword>
<feature type="transmembrane region" description="Helical" evidence="20">
    <location>
        <begin position="892"/>
        <end position="914"/>
    </location>
</feature>
<feature type="transmembrane region" description="Helical" evidence="20">
    <location>
        <begin position="781"/>
        <end position="799"/>
    </location>
</feature>
<comment type="catalytic activity">
    <reaction evidence="18">
        <text>Ca(2+)(in) = Ca(2+)(out)</text>
        <dbReference type="Rhea" id="RHEA:29671"/>
        <dbReference type="ChEBI" id="CHEBI:29108"/>
    </reaction>
</comment>
<keyword evidence="6" id="KW-0770">Synapse</keyword>
<evidence type="ECO:0000313" key="25">
    <source>
        <dbReference type="Proteomes" id="UP000324091"/>
    </source>
</evidence>
<feature type="transmembrane region" description="Helical" evidence="20">
    <location>
        <begin position="683"/>
        <end position="706"/>
    </location>
</feature>
<protein>
    <submittedName>
        <fullName evidence="24">5-hydroxytryptamine receptor 3A</fullName>
    </submittedName>
</protein>
<keyword evidence="10 24" id="KW-0675">Receptor</keyword>
<keyword evidence="5 20" id="KW-1133">Transmembrane helix</keyword>
<evidence type="ECO:0000256" key="14">
    <source>
        <dbReference type="ARBA" id="ARBA00023303"/>
    </source>
</evidence>
<feature type="signal peptide" evidence="20">
    <location>
        <begin position="1"/>
        <end position="22"/>
    </location>
</feature>
<feature type="transmembrane region" description="Helical" evidence="20">
    <location>
        <begin position="718"/>
        <end position="735"/>
    </location>
</feature>
<dbReference type="PRINTS" id="PR00252">
    <property type="entry name" value="NRIONCHANNEL"/>
</dbReference>
<comment type="similarity">
    <text evidence="20">Belongs to the ligand-gated ion channel (TC 1.A.9) family.</text>
</comment>
<evidence type="ECO:0000256" key="7">
    <source>
        <dbReference type="ARBA" id="ARBA00023065"/>
    </source>
</evidence>
<proteinExistence type="inferred from homology"/>
<evidence type="ECO:0000256" key="1">
    <source>
        <dbReference type="ARBA" id="ARBA00022448"/>
    </source>
</evidence>
<evidence type="ECO:0000256" key="18">
    <source>
        <dbReference type="ARBA" id="ARBA00036634"/>
    </source>
</evidence>
<dbReference type="InterPro" id="IPR049944">
    <property type="entry name" value="LGIC_TM_5-HT3"/>
</dbReference>
<dbReference type="GO" id="GO:0005230">
    <property type="term" value="F:extracellular ligand-gated monoatomic ion channel activity"/>
    <property type="evidence" value="ECO:0007669"/>
    <property type="project" value="InterPro"/>
</dbReference>
<keyword evidence="2" id="KW-1003">Cell membrane</keyword>
<evidence type="ECO:0000313" key="24">
    <source>
        <dbReference type="EMBL" id="TWW57997.1"/>
    </source>
</evidence>
<comment type="caution">
    <text evidence="20">Lacks conserved residue(s) required for the propagation of feature annotation.</text>
</comment>
<feature type="transmembrane region" description="Helical" evidence="20">
    <location>
        <begin position="276"/>
        <end position="293"/>
    </location>
</feature>
<keyword evidence="1 20" id="KW-0813">Transport</keyword>
<dbReference type="InterPro" id="IPR006201">
    <property type="entry name" value="Neur_channel"/>
</dbReference>
<comment type="subcellular location">
    <subcellularLocation>
        <location evidence="15">Postsynaptic cell membrane</location>
        <topology evidence="15">Multi-pass membrane protein</topology>
    </subcellularLocation>
</comment>
<dbReference type="PROSITE" id="PS00236">
    <property type="entry name" value="NEUROTR_ION_CHANNEL"/>
    <property type="match status" value="2"/>
</dbReference>
<dbReference type="Gene3D" id="2.70.170.10">
    <property type="entry name" value="Neurotransmitter-gated ion-channel ligand-binding domain"/>
    <property type="match status" value="2"/>
</dbReference>
<dbReference type="GO" id="GO:0004888">
    <property type="term" value="F:transmembrane signaling receptor activity"/>
    <property type="evidence" value="ECO:0007669"/>
    <property type="project" value="InterPro"/>
</dbReference>
<evidence type="ECO:0000256" key="17">
    <source>
        <dbReference type="ARBA" id="ARBA00036239"/>
    </source>
</evidence>
<dbReference type="Pfam" id="PF02932">
    <property type="entry name" value="Neur_chan_memb"/>
    <property type="match status" value="2"/>
</dbReference>
<evidence type="ECO:0000256" key="9">
    <source>
        <dbReference type="ARBA" id="ARBA00023157"/>
    </source>
</evidence>
<evidence type="ECO:0000256" key="10">
    <source>
        <dbReference type="ARBA" id="ARBA00023170"/>
    </source>
</evidence>
<feature type="region of interest" description="Disordered" evidence="21">
    <location>
        <begin position="364"/>
        <end position="394"/>
    </location>
</feature>
<dbReference type="FunFam" id="1.20.58.390:FF:000080">
    <property type="entry name" value="5-hydroxytryptamine (serotonin) receptor 3C, ionotropic"/>
    <property type="match status" value="1"/>
</dbReference>
<dbReference type="Pfam" id="PF02931">
    <property type="entry name" value="Neur_chan_LBD"/>
    <property type="match status" value="2"/>
</dbReference>
<dbReference type="SUPFAM" id="SSF63712">
    <property type="entry name" value="Nicotinic receptor ligand binding domain-like"/>
    <property type="match status" value="2"/>
</dbReference>
<dbReference type="PANTHER" id="PTHR18945">
    <property type="entry name" value="NEUROTRANSMITTER GATED ION CHANNEL"/>
    <property type="match status" value="1"/>
</dbReference>
<evidence type="ECO:0000256" key="6">
    <source>
        <dbReference type="ARBA" id="ARBA00023018"/>
    </source>
</evidence>
<dbReference type="InterPro" id="IPR038050">
    <property type="entry name" value="Neuro_actylchol_rec"/>
</dbReference>
<keyword evidence="13" id="KW-1071">Ligand-gated ion channel</keyword>
<comment type="caution">
    <text evidence="24">The sequence shown here is derived from an EMBL/GenBank/DDBJ whole genome shotgun (WGS) entry which is preliminary data.</text>
</comment>
<evidence type="ECO:0000256" key="19">
    <source>
        <dbReference type="ARBA" id="ARBA00037540"/>
    </source>
</evidence>
<feature type="chain" id="PRO_5023021037" evidence="20">
    <location>
        <begin position="23"/>
        <end position="920"/>
    </location>
</feature>
<keyword evidence="11" id="KW-0325">Glycoprotein</keyword>
<feature type="domain" description="Neurotransmitter-gated ion-channel transmembrane" evidence="23">
    <location>
        <begin position="247"/>
        <end position="456"/>
    </location>
</feature>
<sequence length="920" mass="104759">MSISQQRIIIFSVFFSISVCLCKLTCKEGHSGPTYESLQAVFDRQAFRPAVNLSNPTVANISFTLYAVLGVNEKTQILSTFLWLRLYWHHEFLVWDPDQCDGVTKISLPIKHLWSPDIIVYEFVDDDVSQACPYVYVNHTGHIRWDRMLRLVSACNLEIFSFPFDVQNCTFTFGSYMHTIKDVRVSPALTFEEMSKNSKRYLEASGEWELVDILGETSILQFGIDEWDIITFWVVIKRRPVLYVVNLLIPSSFLMLIDILSFYLPPHSVDRASFKMTLILGYTVFLLIMNDLLPSTANGTPIIGIYFSVCLALMVISLLETVIITNVLHHSSMKYQQVPNWVRVIILRHIARFICYKWPQDAQEKDTSDNVNDGSGLRVMQPTSQTPAQQPVSPRGTAAVPELQQICQYLDQLHVHVTSLQKESELRDQWCHVGYILDFLLFRIYLLLISCYALVIIFMWCYGAMLNCTSPTPRSLVAALEKDLFPYRQVRPVKDFSSPLNITLDITVVGVLGVDPISQTLTMLIWQVLEWDIDGLSWDVQECGTEKVSVLRERIWVPDVHIAEFMEEDQSPRTPYVYLYNTGGVFDDRPIRVVSSCKLDIYTFPFDIQNCTLTFGSYVHFASEIRMSQGSTAEDILQESREVFETNGEWDLADIQAVPFTLSLGEDDYSEIKYFLILRRKPLNYVVNLLIPSCFLVTIDIFSFMLPPHSVDRSSFKMTLILGYTVFLLIMNDLLPVTGNQTPLINVFFSVSLALMVASLLETVLITHIQLSSSHGAIPDWLRTLVLQYMAILVCLPPLKKKRTVTVFLNPSATGTGVSEPASSVAGVVSVRGPQELSDASPAEKTTQDSVLEELRKLSRHLAAIRVQVDKHFQGNPSMQEWEMIGRVVDRFLFGLYIIFITVTFITIIAIWIWNNSYAA</sequence>
<feature type="transmembrane region" description="Helical" evidence="20">
    <location>
        <begin position="747"/>
        <end position="769"/>
    </location>
</feature>
<evidence type="ECO:0000259" key="23">
    <source>
        <dbReference type="Pfam" id="PF02932"/>
    </source>
</evidence>
<dbReference type="InterPro" id="IPR036734">
    <property type="entry name" value="Neur_chan_lig-bd_sf"/>
</dbReference>
<dbReference type="InterPro" id="IPR018000">
    <property type="entry name" value="Neurotransmitter_ion_chnl_CS"/>
</dbReference>
<dbReference type="SUPFAM" id="SSF90112">
    <property type="entry name" value="Neurotransmitter-gated ion-channel transmembrane pore"/>
    <property type="match status" value="2"/>
</dbReference>
<dbReference type="EMBL" id="RHFK02000020">
    <property type="protein sequence ID" value="TWW57997.1"/>
    <property type="molecule type" value="Genomic_DNA"/>
</dbReference>
<comment type="function">
    <text evidence="19">Forms serotonin (5-hydroxytryptamine/5-HT3)-activated cation-selective channel complexes, which when activated cause fast, depolarizing responses in neurons.</text>
</comment>
<name>A0A5C6MX39_9TELE</name>
<reference evidence="24 25" key="1">
    <citation type="submission" date="2019-04" db="EMBL/GenBank/DDBJ databases">
        <title>Chromosome genome assembly for Takifugu flavidus.</title>
        <authorList>
            <person name="Xiao S."/>
        </authorList>
    </citation>
    <scope>NUCLEOTIDE SEQUENCE [LARGE SCALE GENOMIC DNA]</scope>
    <source>
        <strain evidence="24">HTHZ2018</strain>
        <tissue evidence="24">Muscle</tissue>
    </source>
</reference>
<evidence type="ECO:0000256" key="13">
    <source>
        <dbReference type="ARBA" id="ARBA00023286"/>
    </source>
</evidence>
<evidence type="ECO:0000256" key="8">
    <source>
        <dbReference type="ARBA" id="ARBA00023136"/>
    </source>
</evidence>
<dbReference type="InterPro" id="IPR036719">
    <property type="entry name" value="Neuro-gated_channel_TM_sf"/>
</dbReference>
<feature type="transmembrane region" description="Helical" evidence="20">
    <location>
        <begin position="444"/>
        <end position="465"/>
    </location>
</feature>
<keyword evidence="4 20" id="KW-0732">Signal</keyword>
<dbReference type="Gene3D" id="1.20.58.390">
    <property type="entry name" value="Neurotransmitter-gated ion-channel transmembrane domain"/>
    <property type="match status" value="2"/>
</dbReference>
<evidence type="ECO:0000256" key="11">
    <source>
        <dbReference type="ARBA" id="ARBA00023180"/>
    </source>
</evidence>
<evidence type="ECO:0000256" key="15">
    <source>
        <dbReference type="ARBA" id="ARBA00034104"/>
    </source>
</evidence>
<evidence type="ECO:0000256" key="20">
    <source>
        <dbReference type="RuleBase" id="RU000687"/>
    </source>
</evidence>
<feature type="transmembrane region" description="Helical" evidence="20">
    <location>
        <begin position="241"/>
        <end position="264"/>
    </location>
</feature>
<evidence type="ECO:0000256" key="2">
    <source>
        <dbReference type="ARBA" id="ARBA00022475"/>
    </source>
</evidence>
<evidence type="ECO:0000256" key="16">
    <source>
        <dbReference type="ARBA" id="ARBA00034430"/>
    </source>
</evidence>
<dbReference type="InterPro" id="IPR006202">
    <property type="entry name" value="Neur_chan_lig-bd"/>
</dbReference>
<dbReference type="AlphaFoldDB" id="A0A5C6MX39"/>
<keyword evidence="14 20" id="KW-0407">Ion channel</keyword>
<dbReference type="GO" id="GO:0045211">
    <property type="term" value="C:postsynaptic membrane"/>
    <property type="evidence" value="ECO:0007669"/>
    <property type="project" value="UniProtKB-SubCell"/>
</dbReference>
<keyword evidence="12" id="KW-0628">Postsynaptic cell membrane</keyword>
<dbReference type="InterPro" id="IPR006029">
    <property type="entry name" value="Neurotrans-gated_channel_TM"/>
</dbReference>
<comment type="catalytic activity">
    <reaction evidence="17">
        <text>Na(+)(in) = Na(+)(out)</text>
        <dbReference type="Rhea" id="RHEA:34963"/>
        <dbReference type="ChEBI" id="CHEBI:29101"/>
    </reaction>
</comment>
<keyword evidence="9" id="KW-1015">Disulfide bond</keyword>
<evidence type="ECO:0000256" key="12">
    <source>
        <dbReference type="ARBA" id="ARBA00023257"/>
    </source>
</evidence>